<dbReference type="InterPro" id="IPR034751">
    <property type="entry name" value="Yippee"/>
</dbReference>
<organism evidence="5 6">
    <name type="scientific">Solanum stoloniferum</name>
    <dbReference type="NCBI Taxonomy" id="62892"/>
    <lineage>
        <taxon>Eukaryota</taxon>
        <taxon>Viridiplantae</taxon>
        <taxon>Streptophyta</taxon>
        <taxon>Embryophyta</taxon>
        <taxon>Tracheophyta</taxon>
        <taxon>Spermatophyta</taxon>
        <taxon>Magnoliopsida</taxon>
        <taxon>eudicotyledons</taxon>
        <taxon>Gunneridae</taxon>
        <taxon>Pentapetalae</taxon>
        <taxon>asterids</taxon>
        <taxon>lamiids</taxon>
        <taxon>Solanales</taxon>
        <taxon>Solanaceae</taxon>
        <taxon>Solanoideae</taxon>
        <taxon>Solaneae</taxon>
        <taxon>Solanum</taxon>
    </lineage>
</organism>
<evidence type="ECO:0000313" key="6">
    <source>
        <dbReference type="Proteomes" id="UP001627284"/>
    </source>
</evidence>
<comment type="similarity">
    <text evidence="1">Belongs to the yippee family.</text>
</comment>
<sequence>MGRLFVRYLEGKTYNCKFCNTQLGHADSLVSKAFHCSSGRAYLFNNVVNITFGQSEERTMLPGTHTVTDIFCCRCGQILGWKYVIPLIPSSLSIGTNTRAKTYNHGNTHTKSSFYCLLGDMNRCMRKPMRKARSTKKGNLSLEESGLLMVNLILNSTLILVQAQVMMKIQCKLWELSAPICRYLYLVDLAKE</sequence>
<keyword evidence="6" id="KW-1185">Reference proteome</keyword>
<evidence type="ECO:0000313" key="5">
    <source>
        <dbReference type="EMBL" id="KAL3364473.1"/>
    </source>
</evidence>
<comment type="caution">
    <text evidence="5">The sequence shown here is derived from an EMBL/GenBank/DDBJ whole genome shotgun (WGS) entry which is preliminary data.</text>
</comment>
<protein>
    <recommendedName>
        <fullName evidence="4">Yippee domain-containing protein</fullName>
    </recommendedName>
</protein>
<dbReference type="InterPro" id="IPR039058">
    <property type="entry name" value="Yippee_fam"/>
</dbReference>
<evidence type="ECO:0000256" key="3">
    <source>
        <dbReference type="ARBA" id="ARBA00022833"/>
    </source>
</evidence>
<name>A0ABD2UA35_9SOLN</name>
<proteinExistence type="inferred from homology"/>
<dbReference type="EMBL" id="JBJKTR010000007">
    <property type="protein sequence ID" value="KAL3364473.1"/>
    <property type="molecule type" value="Genomic_DNA"/>
</dbReference>
<dbReference type="InterPro" id="IPR004910">
    <property type="entry name" value="Yippee/Mis18/Cereblon"/>
</dbReference>
<evidence type="ECO:0000259" key="4">
    <source>
        <dbReference type="PROSITE" id="PS51792"/>
    </source>
</evidence>
<dbReference type="Proteomes" id="UP001627284">
    <property type="component" value="Unassembled WGS sequence"/>
</dbReference>
<accession>A0ABD2UA35</accession>
<dbReference type="PANTHER" id="PTHR13848">
    <property type="entry name" value="PROTEIN YIPPEE-LIKE CG15309-RELATED"/>
    <property type="match status" value="1"/>
</dbReference>
<reference evidence="5 6" key="1">
    <citation type="submission" date="2024-05" db="EMBL/GenBank/DDBJ databases">
        <title>De novo assembly of an allotetraploid wild potato.</title>
        <authorList>
            <person name="Hosaka A.J."/>
        </authorList>
    </citation>
    <scope>NUCLEOTIDE SEQUENCE [LARGE SCALE GENOMIC DNA]</scope>
    <source>
        <tissue evidence="5">Young leaves</tissue>
    </source>
</reference>
<dbReference type="PROSITE" id="PS51792">
    <property type="entry name" value="YIPPEE"/>
    <property type="match status" value="1"/>
</dbReference>
<evidence type="ECO:0000256" key="2">
    <source>
        <dbReference type="ARBA" id="ARBA00022723"/>
    </source>
</evidence>
<dbReference type="AlphaFoldDB" id="A0ABD2UA35"/>
<keyword evidence="2" id="KW-0479">Metal-binding</keyword>
<dbReference type="Pfam" id="PF03226">
    <property type="entry name" value="Yippee-Mis18"/>
    <property type="match status" value="1"/>
</dbReference>
<dbReference type="GO" id="GO:0046872">
    <property type="term" value="F:metal ion binding"/>
    <property type="evidence" value="ECO:0007669"/>
    <property type="project" value="UniProtKB-KW"/>
</dbReference>
<keyword evidence="3" id="KW-0862">Zinc</keyword>
<gene>
    <name evidence="5" type="ORF">AABB24_013305</name>
</gene>
<evidence type="ECO:0000256" key="1">
    <source>
        <dbReference type="ARBA" id="ARBA00005613"/>
    </source>
</evidence>
<feature type="domain" description="Yippee" evidence="4">
    <location>
        <begin position="12"/>
        <end position="104"/>
    </location>
</feature>